<protein>
    <submittedName>
        <fullName evidence="1">Uncharacterized protein</fullName>
    </submittedName>
</protein>
<evidence type="ECO:0000313" key="1">
    <source>
        <dbReference type="EMBL" id="KAK8476099.1"/>
    </source>
</evidence>
<organism evidence="1 2">
    <name type="scientific">Hibiscus sabdariffa</name>
    <name type="common">roselle</name>
    <dbReference type="NCBI Taxonomy" id="183260"/>
    <lineage>
        <taxon>Eukaryota</taxon>
        <taxon>Viridiplantae</taxon>
        <taxon>Streptophyta</taxon>
        <taxon>Embryophyta</taxon>
        <taxon>Tracheophyta</taxon>
        <taxon>Spermatophyta</taxon>
        <taxon>Magnoliopsida</taxon>
        <taxon>eudicotyledons</taxon>
        <taxon>Gunneridae</taxon>
        <taxon>Pentapetalae</taxon>
        <taxon>rosids</taxon>
        <taxon>malvids</taxon>
        <taxon>Malvales</taxon>
        <taxon>Malvaceae</taxon>
        <taxon>Malvoideae</taxon>
        <taxon>Hibiscus</taxon>
    </lineage>
</organism>
<dbReference type="Proteomes" id="UP001396334">
    <property type="component" value="Unassembled WGS sequence"/>
</dbReference>
<sequence length="89" mass="9997">MCSFLLEWMESRGHSGAETKSLGDSRIFKAKIKPNSEVDNLASSGGGSTHYVNQKWSWRMSAPRFSEYVAYSIPSKLLRRMVPLLGISE</sequence>
<name>A0ABR1Z859_9ROSI</name>
<gene>
    <name evidence="1" type="ORF">V6N11_000318</name>
</gene>
<comment type="caution">
    <text evidence="1">The sequence shown here is derived from an EMBL/GenBank/DDBJ whole genome shotgun (WGS) entry which is preliminary data.</text>
</comment>
<dbReference type="EMBL" id="JBBPBN010002417">
    <property type="protein sequence ID" value="KAK8476099.1"/>
    <property type="molecule type" value="Genomic_DNA"/>
</dbReference>
<evidence type="ECO:0000313" key="2">
    <source>
        <dbReference type="Proteomes" id="UP001396334"/>
    </source>
</evidence>
<reference evidence="1 2" key="1">
    <citation type="journal article" date="2024" name="G3 (Bethesda)">
        <title>Genome assembly of Hibiscus sabdariffa L. provides insights into metabolisms of medicinal natural products.</title>
        <authorList>
            <person name="Kim T."/>
        </authorList>
    </citation>
    <scope>NUCLEOTIDE SEQUENCE [LARGE SCALE GENOMIC DNA]</scope>
    <source>
        <strain evidence="1">TK-2024</strain>
        <tissue evidence="1">Old leaves</tissue>
    </source>
</reference>
<accession>A0ABR1Z859</accession>
<keyword evidence="2" id="KW-1185">Reference proteome</keyword>
<proteinExistence type="predicted"/>